<dbReference type="InterPro" id="IPR001708">
    <property type="entry name" value="YidC/ALB3/OXA1/COX18"/>
</dbReference>
<dbReference type="AlphaFoldDB" id="A0AAD5UR95"/>
<dbReference type="PANTHER" id="PTHR12428">
    <property type="entry name" value="OXA1"/>
    <property type="match status" value="1"/>
</dbReference>
<protein>
    <submittedName>
        <fullName evidence="7">Uncharacterized protein</fullName>
    </submittedName>
</protein>
<organism evidence="7 8">
    <name type="scientific">Meripilus lineatus</name>
    <dbReference type="NCBI Taxonomy" id="2056292"/>
    <lineage>
        <taxon>Eukaryota</taxon>
        <taxon>Fungi</taxon>
        <taxon>Dikarya</taxon>
        <taxon>Basidiomycota</taxon>
        <taxon>Agaricomycotina</taxon>
        <taxon>Agaricomycetes</taxon>
        <taxon>Polyporales</taxon>
        <taxon>Meripilaceae</taxon>
        <taxon>Meripilus</taxon>
    </lineage>
</organism>
<dbReference type="GO" id="GO:0032979">
    <property type="term" value="P:protein insertion into mitochondrial inner membrane from matrix"/>
    <property type="evidence" value="ECO:0007669"/>
    <property type="project" value="TreeGrafter"/>
</dbReference>
<dbReference type="GO" id="GO:0005743">
    <property type="term" value="C:mitochondrial inner membrane"/>
    <property type="evidence" value="ECO:0007669"/>
    <property type="project" value="TreeGrafter"/>
</dbReference>
<evidence type="ECO:0000256" key="1">
    <source>
        <dbReference type="ARBA" id="ARBA00004141"/>
    </source>
</evidence>
<evidence type="ECO:0000256" key="6">
    <source>
        <dbReference type="SAM" id="Phobius"/>
    </source>
</evidence>
<keyword evidence="4 6" id="KW-1133">Transmembrane helix</keyword>
<evidence type="ECO:0000256" key="3">
    <source>
        <dbReference type="ARBA" id="ARBA00022692"/>
    </source>
</evidence>
<evidence type="ECO:0000313" key="7">
    <source>
        <dbReference type="EMBL" id="KAJ3475584.1"/>
    </source>
</evidence>
<dbReference type="Proteomes" id="UP001212997">
    <property type="component" value="Unassembled WGS sequence"/>
</dbReference>
<dbReference type="EMBL" id="JANAWD010000832">
    <property type="protein sequence ID" value="KAJ3475584.1"/>
    <property type="molecule type" value="Genomic_DNA"/>
</dbReference>
<keyword evidence="8" id="KW-1185">Reference proteome</keyword>
<name>A0AAD5UR95_9APHY</name>
<dbReference type="CDD" id="cd20069">
    <property type="entry name" value="5TM_Oxa1-like"/>
    <property type="match status" value="1"/>
</dbReference>
<evidence type="ECO:0000256" key="5">
    <source>
        <dbReference type="ARBA" id="ARBA00023136"/>
    </source>
</evidence>
<proteinExistence type="inferred from homology"/>
<evidence type="ECO:0000256" key="4">
    <source>
        <dbReference type="ARBA" id="ARBA00022989"/>
    </source>
</evidence>
<sequence>MQAQKSGDPLAMQQAILRQRMVYEKIGVSMGSMAVMPFVQLPVTLGMFFGVKKLCDLPLEQLKVSGFDILPDLTVADPTYTLPVICAVAMNAQLSLGMKDMAASPQAPHLINLFRVLSLAGVFFMSNLPSGVVVYLIASIGSLTLQTLILRIPAIRAKLGIPQISDKDANKSASFRDSLEYVKNWWNEKKQEEEQKRRRSTRRHAHIPEVLWASTKYGRKSDILLDLAIASVVDFAQAA</sequence>
<dbReference type="PANTHER" id="PTHR12428:SF66">
    <property type="entry name" value="MITOCHONDRIAL INNER MEMBRANE PROTEIN OXA1L"/>
    <property type="match status" value="1"/>
</dbReference>
<evidence type="ECO:0000256" key="2">
    <source>
        <dbReference type="ARBA" id="ARBA00009877"/>
    </source>
</evidence>
<feature type="transmembrane region" description="Helical" evidence="6">
    <location>
        <begin position="26"/>
        <end position="49"/>
    </location>
</feature>
<keyword evidence="5 6" id="KW-0472">Membrane</keyword>
<reference evidence="7" key="1">
    <citation type="submission" date="2022-07" db="EMBL/GenBank/DDBJ databases">
        <title>Genome Sequence of Physisporinus lineatus.</title>
        <authorList>
            <person name="Buettner E."/>
        </authorList>
    </citation>
    <scope>NUCLEOTIDE SEQUENCE</scope>
    <source>
        <strain evidence="7">VT162</strain>
    </source>
</reference>
<accession>A0AAD5UR95</accession>
<dbReference type="GO" id="GO:0032977">
    <property type="term" value="F:membrane insertase activity"/>
    <property type="evidence" value="ECO:0007669"/>
    <property type="project" value="InterPro"/>
</dbReference>
<keyword evidence="3 6" id="KW-0812">Transmembrane</keyword>
<evidence type="ECO:0000313" key="8">
    <source>
        <dbReference type="Proteomes" id="UP001212997"/>
    </source>
</evidence>
<comment type="subcellular location">
    <subcellularLocation>
        <location evidence="1">Membrane</location>
        <topology evidence="1">Multi-pass membrane protein</topology>
    </subcellularLocation>
</comment>
<comment type="similarity">
    <text evidence="2">Belongs to the OXA1/ALB3/YidC family.</text>
</comment>
<gene>
    <name evidence="7" type="ORF">NLI96_g11745</name>
</gene>
<feature type="transmembrane region" description="Helical" evidence="6">
    <location>
        <begin position="132"/>
        <end position="150"/>
    </location>
</feature>
<comment type="caution">
    <text evidence="7">The sequence shown here is derived from an EMBL/GenBank/DDBJ whole genome shotgun (WGS) entry which is preliminary data.</text>
</comment>